<dbReference type="EMBL" id="MN739539">
    <property type="protein sequence ID" value="QHT11912.1"/>
    <property type="molecule type" value="Genomic_DNA"/>
</dbReference>
<reference evidence="1" key="1">
    <citation type="journal article" date="2020" name="Nature">
        <title>Giant virus diversity and host interactions through global metagenomics.</title>
        <authorList>
            <person name="Schulz F."/>
            <person name="Roux S."/>
            <person name="Paez-Espino D."/>
            <person name="Jungbluth S."/>
            <person name="Walsh D.A."/>
            <person name="Denef V.J."/>
            <person name="McMahon K.D."/>
            <person name="Konstantinidis K.T."/>
            <person name="Eloe-Fadrosh E.A."/>
            <person name="Kyrpides N.C."/>
            <person name="Woyke T."/>
        </authorList>
    </citation>
    <scope>NUCLEOTIDE SEQUENCE</scope>
    <source>
        <strain evidence="1">GVMAG-M-3300023174-124</strain>
    </source>
</reference>
<evidence type="ECO:0008006" key="2">
    <source>
        <dbReference type="Google" id="ProtNLM"/>
    </source>
</evidence>
<dbReference type="AlphaFoldDB" id="A0A6C0D6C8"/>
<sequence>MNHQSKPHNLDIQQYSLDELLGLFDMNAQNTITLEQLKYAKKKVLMLHPDKSRLDASYFLFYKKALDVVVQYYNHQHRQDIQVTPENSQYILPNVPKSTTGQINQVIEKMGSTGFQQKFNQLFEENMVKKPDADKNAWFSSNDPIYDNLSATNAKQIGEVFENIKQKNQGMVKYLGVSEMNSSGVHGGNFYEDDDANDHYVSCDPFSKLKFDDLRKVHKDQTVFAVSESDYSKMPKYSSVDHFSRERSNLGEPIEKQQAEAMLASREREMQAKMMQRQHQSNLQTMAYAEKNKNVLSSFMHLTNG</sequence>
<name>A0A6C0D6C8_9ZZZZ</name>
<organism evidence="1">
    <name type="scientific">viral metagenome</name>
    <dbReference type="NCBI Taxonomy" id="1070528"/>
    <lineage>
        <taxon>unclassified sequences</taxon>
        <taxon>metagenomes</taxon>
        <taxon>organismal metagenomes</taxon>
    </lineage>
</organism>
<protein>
    <recommendedName>
        <fullName evidence="2">J domain-containing protein</fullName>
    </recommendedName>
</protein>
<evidence type="ECO:0000313" key="1">
    <source>
        <dbReference type="EMBL" id="QHT11912.1"/>
    </source>
</evidence>
<accession>A0A6C0D6C8</accession>
<proteinExistence type="predicted"/>